<proteinExistence type="predicted"/>
<organism evidence="1 2">
    <name type="scientific">Mythimna unipuncta nucleopolyhedrovirus</name>
    <dbReference type="NCBI Taxonomy" id="447897"/>
    <lineage>
        <taxon>Viruses</taxon>
        <taxon>Viruses incertae sedis</taxon>
        <taxon>Naldaviricetes</taxon>
        <taxon>Lefavirales</taxon>
        <taxon>Baculoviridae</taxon>
        <taxon>Alphabaculovirus</taxon>
    </lineage>
</organism>
<protein>
    <submittedName>
        <fullName evidence="1">Uncharacterized protein</fullName>
    </submittedName>
</protein>
<dbReference type="RefSeq" id="YP_009666664.1">
    <property type="nucleotide sequence ID" value="NC_043530.1"/>
</dbReference>
<dbReference type="GeneID" id="40526944"/>
<keyword evidence="2" id="KW-1185">Reference proteome</keyword>
<accession>A0A2K9VS45</accession>
<dbReference type="Proteomes" id="UP000297194">
    <property type="component" value="Segment"/>
</dbReference>
<evidence type="ECO:0000313" key="2">
    <source>
        <dbReference type="Proteomes" id="UP000297194"/>
    </source>
</evidence>
<sequence length="318" mass="37154">MAAVSFVPSLYRMCVETLLINVNVDYYRSTLLELKLPKIDIYYMHSIKLGWSYYLKATLDEMIKKLDYCQSLKATPLRVVATMPSVTYDCPLELIVGPDATMYVCDINNLGRDMMRLDMMAGAYRVRPFNDGYVLAPADAKLRLEDVAFVFDHEHKGLCQKFYNPINMSFMQNNFADDFYKGYARLSESAYVVPDLMIHGFGTFHCEHPIDFPALFYLTEPITHREVNELRLTCKTRVLDVNNVTMCYYIYHSGRQRRIGLVVLQKVFCMYSPSLISMWNDDYIAVGNFKFRDEQHTRQFVNNEPYICPFKVCRCDHR</sequence>
<reference evidence="1" key="1">
    <citation type="journal article" date="2017" name="Virus Genes">
        <title>The complete genome sequence of a third distinct baculovirus isolated from the true armyworm, Mythimna unipuncta, contains two copies of the lef-7 gene.</title>
        <authorList>
            <person name="Harrison R.L."/>
            <person name="Mowery J.D."/>
            <person name="Rowley D.L."/>
            <person name="Bauchan G.R."/>
            <person name="Theilmann D.A."/>
            <person name="Rohrmann G.F."/>
            <person name="Erlandson M.A."/>
        </authorList>
    </citation>
    <scope>NUCLEOTIDE SEQUENCE [LARGE SCALE GENOMIC DNA]</scope>
    <source>
        <strain evidence="1">#7</strain>
    </source>
</reference>
<evidence type="ECO:0000313" key="1">
    <source>
        <dbReference type="EMBL" id="AUV65271.1"/>
    </source>
</evidence>
<name>A0A2K9VS45_9ABAC</name>
<dbReference type="EMBL" id="MF375894">
    <property type="protein sequence ID" value="AUV65271.1"/>
    <property type="molecule type" value="Genomic_DNA"/>
</dbReference>
<dbReference type="KEGG" id="vg:40526944"/>